<evidence type="ECO:0000256" key="3">
    <source>
        <dbReference type="ARBA" id="ARBA00022606"/>
    </source>
</evidence>
<dbReference type="AlphaFoldDB" id="A0A8S3SMG9"/>
<evidence type="ECO:0000313" key="14">
    <source>
        <dbReference type="EMBL" id="CAG2222024.1"/>
    </source>
</evidence>
<evidence type="ECO:0000256" key="5">
    <source>
        <dbReference type="ARBA" id="ARBA00022925"/>
    </source>
</evidence>
<reference evidence="14" key="1">
    <citation type="submission" date="2021-03" db="EMBL/GenBank/DDBJ databases">
        <authorList>
            <person name="Bekaert M."/>
        </authorList>
    </citation>
    <scope>NUCLEOTIDE SEQUENCE</scope>
</reference>
<feature type="transmembrane region" description="Helical" evidence="12">
    <location>
        <begin position="49"/>
        <end position="82"/>
    </location>
</feature>
<evidence type="ECO:0000256" key="10">
    <source>
        <dbReference type="ARBA" id="ARBA00023170"/>
    </source>
</evidence>
<keyword evidence="5" id="KW-0681">Retinal protein</keyword>
<proteinExistence type="predicted"/>
<dbReference type="Gene3D" id="1.20.1070.10">
    <property type="entry name" value="Rhodopsin 7-helix transmembrane proteins"/>
    <property type="match status" value="1"/>
</dbReference>
<evidence type="ECO:0000256" key="8">
    <source>
        <dbReference type="ARBA" id="ARBA00023040"/>
    </source>
</evidence>
<evidence type="ECO:0000256" key="1">
    <source>
        <dbReference type="ARBA" id="ARBA00004141"/>
    </source>
</evidence>
<keyword evidence="11" id="KW-0807">Transducer</keyword>
<comment type="caution">
    <text evidence="14">The sequence shown here is derived from an EMBL/GenBank/DDBJ whole genome shotgun (WGS) entry which is preliminary data.</text>
</comment>
<feature type="transmembrane region" description="Helical" evidence="12">
    <location>
        <begin position="141"/>
        <end position="165"/>
    </location>
</feature>
<dbReference type="Proteomes" id="UP000683360">
    <property type="component" value="Unassembled WGS sequence"/>
</dbReference>
<keyword evidence="3" id="KW-0716">Sensory transduction</keyword>
<keyword evidence="2" id="KW-0600">Photoreceptor protein</keyword>
<evidence type="ECO:0000256" key="4">
    <source>
        <dbReference type="ARBA" id="ARBA00022692"/>
    </source>
</evidence>
<dbReference type="InterPro" id="IPR027430">
    <property type="entry name" value="Retinal_BS"/>
</dbReference>
<evidence type="ECO:0000256" key="11">
    <source>
        <dbReference type="ARBA" id="ARBA00023224"/>
    </source>
</evidence>
<feature type="domain" description="G-protein coupled receptors family 1 profile" evidence="13">
    <location>
        <begin position="58"/>
        <end position="253"/>
    </location>
</feature>
<keyword evidence="8" id="KW-0297">G-protein coupled receptor</keyword>
<keyword evidence="10" id="KW-0675">Receptor</keyword>
<keyword evidence="9 12" id="KW-0472">Membrane</keyword>
<dbReference type="InterPro" id="IPR050125">
    <property type="entry name" value="GPCR_opsins"/>
</dbReference>
<evidence type="ECO:0000313" key="15">
    <source>
        <dbReference type="Proteomes" id="UP000683360"/>
    </source>
</evidence>
<evidence type="ECO:0000256" key="12">
    <source>
        <dbReference type="SAM" id="Phobius"/>
    </source>
</evidence>
<organism evidence="14 15">
    <name type="scientific">Mytilus edulis</name>
    <name type="common">Blue mussel</name>
    <dbReference type="NCBI Taxonomy" id="6550"/>
    <lineage>
        <taxon>Eukaryota</taxon>
        <taxon>Metazoa</taxon>
        <taxon>Spiralia</taxon>
        <taxon>Lophotrochozoa</taxon>
        <taxon>Mollusca</taxon>
        <taxon>Bivalvia</taxon>
        <taxon>Autobranchia</taxon>
        <taxon>Pteriomorphia</taxon>
        <taxon>Mytilida</taxon>
        <taxon>Mytiloidea</taxon>
        <taxon>Mytilidae</taxon>
        <taxon>Mytilinae</taxon>
        <taxon>Mytilus</taxon>
    </lineage>
</organism>
<accession>A0A8S3SMG9</accession>
<dbReference type="OrthoDB" id="5564849at2759"/>
<feature type="transmembrane region" description="Helical" evidence="12">
    <location>
        <begin position="201"/>
        <end position="224"/>
    </location>
</feature>
<dbReference type="GO" id="GO:0004930">
    <property type="term" value="F:G protein-coupled receptor activity"/>
    <property type="evidence" value="ECO:0007669"/>
    <property type="project" value="UniProtKB-KW"/>
</dbReference>
<keyword evidence="4 12" id="KW-0812">Transmembrane</keyword>
<dbReference type="Pfam" id="PF00001">
    <property type="entry name" value="7tm_1"/>
    <property type="match status" value="1"/>
</dbReference>
<dbReference type="InterPro" id="IPR017452">
    <property type="entry name" value="GPCR_Rhodpsn_7TM"/>
</dbReference>
<dbReference type="InterPro" id="IPR000276">
    <property type="entry name" value="GPCR_Rhodpsn"/>
</dbReference>
<keyword evidence="6 12" id="KW-1133">Transmembrane helix</keyword>
<sequence length="272" mass="30796">MEKELIEKWLICKQEANCTFADNFQYENNSLLKGNTLFLSKLDIWEDFIVAIFLLTVVCAAYGFICFFCGVVSITTLAVISYVRYLKVCGVKRGDTILLHPKTSLIGIYCYAGFWALLPIFRVGAYGPEPYGTSCTLAWKGYPVFVTFFLFGCVLLPVVIMNLSYAKIIWTSKMAQRRVSVEARKSGPTLKKRDAFLIKMTFCMCVAFVGLWCPYAVVSLWTAYGGEGEVPVRLTLFAVLLAKLSTVVNPILYFMLNKKFRPFLKKTFCNKS</sequence>
<dbReference type="EMBL" id="CAJPWZ010001719">
    <property type="protein sequence ID" value="CAG2222024.1"/>
    <property type="molecule type" value="Genomic_DNA"/>
</dbReference>
<keyword evidence="15" id="KW-1185">Reference proteome</keyword>
<dbReference type="SUPFAM" id="SSF81321">
    <property type="entry name" value="Family A G protein-coupled receptor-like"/>
    <property type="match status" value="1"/>
</dbReference>
<evidence type="ECO:0000256" key="9">
    <source>
        <dbReference type="ARBA" id="ARBA00023136"/>
    </source>
</evidence>
<evidence type="ECO:0000256" key="7">
    <source>
        <dbReference type="ARBA" id="ARBA00022991"/>
    </source>
</evidence>
<comment type="subcellular location">
    <subcellularLocation>
        <location evidence="1">Membrane</location>
        <topology evidence="1">Multi-pass membrane protein</topology>
    </subcellularLocation>
</comment>
<dbReference type="PROSITE" id="PS00238">
    <property type="entry name" value="OPSIN"/>
    <property type="match status" value="1"/>
</dbReference>
<dbReference type="GO" id="GO:0009881">
    <property type="term" value="F:photoreceptor activity"/>
    <property type="evidence" value="ECO:0007669"/>
    <property type="project" value="UniProtKB-KW"/>
</dbReference>
<feature type="transmembrane region" description="Helical" evidence="12">
    <location>
        <begin position="236"/>
        <end position="256"/>
    </location>
</feature>
<feature type="transmembrane region" description="Helical" evidence="12">
    <location>
        <begin position="103"/>
        <end position="121"/>
    </location>
</feature>
<evidence type="ECO:0000256" key="6">
    <source>
        <dbReference type="ARBA" id="ARBA00022989"/>
    </source>
</evidence>
<protein>
    <submittedName>
        <fullName evidence="14">OPN5</fullName>
    </submittedName>
</protein>
<gene>
    <name evidence="14" type="ORF">MEDL_35388</name>
</gene>
<dbReference type="PRINTS" id="PR00237">
    <property type="entry name" value="GPCRRHODOPSN"/>
</dbReference>
<dbReference type="PROSITE" id="PS50262">
    <property type="entry name" value="G_PROTEIN_RECEP_F1_2"/>
    <property type="match status" value="1"/>
</dbReference>
<evidence type="ECO:0000256" key="2">
    <source>
        <dbReference type="ARBA" id="ARBA00022543"/>
    </source>
</evidence>
<dbReference type="PANTHER" id="PTHR24240">
    <property type="entry name" value="OPSIN"/>
    <property type="match status" value="1"/>
</dbReference>
<name>A0A8S3SMG9_MYTED</name>
<dbReference type="GO" id="GO:0016020">
    <property type="term" value="C:membrane"/>
    <property type="evidence" value="ECO:0007669"/>
    <property type="project" value="UniProtKB-SubCell"/>
</dbReference>
<evidence type="ECO:0000259" key="13">
    <source>
        <dbReference type="PROSITE" id="PS50262"/>
    </source>
</evidence>
<dbReference type="GO" id="GO:0007602">
    <property type="term" value="P:phototransduction"/>
    <property type="evidence" value="ECO:0007669"/>
    <property type="project" value="UniProtKB-KW"/>
</dbReference>
<keyword evidence="7" id="KW-0157">Chromophore</keyword>